<keyword evidence="4" id="KW-1185">Reference proteome</keyword>
<dbReference type="RefSeq" id="XP_040673492.1">
    <property type="nucleotide sequence ID" value="XM_040808817.1"/>
</dbReference>
<dbReference type="AlphaFoldDB" id="A0A1L9Q1U5"/>
<dbReference type="Proteomes" id="UP000184073">
    <property type="component" value="Unassembled WGS sequence"/>
</dbReference>
<evidence type="ECO:0008006" key="5">
    <source>
        <dbReference type="Google" id="ProtNLM"/>
    </source>
</evidence>
<name>A0A1L9Q1U5_ASPVE</name>
<evidence type="ECO:0000313" key="3">
    <source>
        <dbReference type="EMBL" id="OJJ07730.1"/>
    </source>
</evidence>
<proteinExistence type="predicted"/>
<dbReference type="VEuPathDB" id="FungiDB:ASPVEDRAFT_178564"/>
<dbReference type="InterPro" id="IPR016197">
    <property type="entry name" value="Chromo-like_dom_sf"/>
</dbReference>
<organism evidence="3 4">
    <name type="scientific">Aspergillus versicolor CBS 583.65</name>
    <dbReference type="NCBI Taxonomy" id="1036611"/>
    <lineage>
        <taxon>Eukaryota</taxon>
        <taxon>Fungi</taxon>
        <taxon>Dikarya</taxon>
        <taxon>Ascomycota</taxon>
        <taxon>Pezizomycotina</taxon>
        <taxon>Eurotiomycetes</taxon>
        <taxon>Eurotiomycetidae</taxon>
        <taxon>Eurotiales</taxon>
        <taxon>Aspergillaceae</taxon>
        <taxon>Aspergillus</taxon>
        <taxon>Aspergillus subgen. Nidulantes</taxon>
    </lineage>
</organism>
<evidence type="ECO:0000256" key="2">
    <source>
        <dbReference type="SAM" id="MobiDB-lite"/>
    </source>
</evidence>
<dbReference type="SUPFAM" id="SSF54160">
    <property type="entry name" value="Chromo domain-like"/>
    <property type="match status" value="1"/>
</dbReference>
<evidence type="ECO:0000256" key="1">
    <source>
        <dbReference type="ARBA" id="ARBA00011353"/>
    </source>
</evidence>
<accession>A0A1L9Q1U5</accession>
<evidence type="ECO:0000313" key="4">
    <source>
        <dbReference type="Proteomes" id="UP000184073"/>
    </source>
</evidence>
<comment type="subunit">
    <text evidence="1">Component of the NuA4 histone acetyltransferase complex.</text>
</comment>
<gene>
    <name evidence="3" type="ORF">ASPVEDRAFT_178564</name>
</gene>
<dbReference type="OrthoDB" id="4499277at2759"/>
<protein>
    <recommendedName>
        <fullName evidence="5">Chromo domain-containing protein</fullName>
    </recommendedName>
</protein>
<feature type="region of interest" description="Disordered" evidence="2">
    <location>
        <begin position="96"/>
        <end position="115"/>
    </location>
</feature>
<feature type="compositionally biased region" description="Basic and acidic residues" evidence="2">
    <location>
        <begin position="96"/>
        <end position="108"/>
    </location>
</feature>
<dbReference type="GeneID" id="63724328"/>
<sequence>MEEAGVTPVFHPWKLHLASNTPYPGQVEDPEVPVMIRDIGEEEPHEEWDVQEVVNCRKVRDMIQYKAIFNGEWDDWNSNPPWQPWTDFKHARDKVMEYHQKDPRKPRPPDYLTTD</sequence>
<dbReference type="EMBL" id="KV878137">
    <property type="protein sequence ID" value="OJJ07730.1"/>
    <property type="molecule type" value="Genomic_DNA"/>
</dbReference>
<reference evidence="4" key="1">
    <citation type="journal article" date="2017" name="Genome Biol.">
        <title>Comparative genomics reveals high biological diversity and specific adaptations in the industrially and medically important fungal genus Aspergillus.</title>
        <authorList>
            <person name="de Vries R.P."/>
            <person name="Riley R."/>
            <person name="Wiebenga A."/>
            <person name="Aguilar-Osorio G."/>
            <person name="Amillis S."/>
            <person name="Uchima C.A."/>
            <person name="Anderluh G."/>
            <person name="Asadollahi M."/>
            <person name="Askin M."/>
            <person name="Barry K."/>
            <person name="Battaglia E."/>
            <person name="Bayram O."/>
            <person name="Benocci T."/>
            <person name="Braus-Stromeyer S.A."/>
            <person name="Caldana C."/>
            <person name="Canovas D."/>
            <person name="Cerqueira G.C."/>
            <person name="Chen F."/>
            <person name="Chen W."/>
            <person name="Choi C."/>
            <person name="Clum A."/>
            <person name="Dos Santos R.A."/>
            <person name="Damasio A.R."/>
            <person name="Diallinas G."/>
            <person name="Emri T."/>
            <person name="Fekete E."/>
            <person name="Flipphi M."/>
            <person name="Freyberg S."/>
            <person name="Gallo A."/>
            <person name="Gournas C."/>
            <person name="Habgood R."/>
            <person name="Hainaut M."/>
            <person name="Harispe M.L."/>
            <person name="Henrissat B."/>
            <person name="Hilden K.S."/>
            <person name="Hope R."/>
            <person name="Hossain A."/>
            <person name="Karabika E."/>
            <person name="Karaffa L."/>
            <person name="Karanyi Z."/>
            <person name="Krasevec N."/>
            <person name="Kuo A."/>
            <person name="Kusch H."/>
            <person name="LaButti K."/>
            <person name="Lagendijk E.L."/>
            <person name="Lapidus A."/>
            <person name="Levasseur A."/>
            <person name="Lindquist E."/>
            <person name="Lipzen A."/>
            <person name="Logrieco A.F."/>
            <person name="MacCabe A."/>
            <person name="Maekelae M.R."/>
            <person name="Malavazi I."/>
            <person name="Melin P."/>
            <person name="Meyer V."/>
            <person name="Mielnichuk N."/>
            <person name="Miskei M."/>
            <person name="Molnar A.P."/>
            <person name="Mule G."/>
            <person name="Ngan C.Y."/>
            <person name="Orejas M."/>
            <person name="Orosz E."/>
            <person name="Ouedraogo J.P."/>
            <person name="Overkamp K.M."/>
            <person name="Park H.-S."/>
            <person name="Perrone G."/>
            <person name="Piumi F."/>
            <person name="Punt P.J."/>
            <person name="Ram A.F."/>
            <person name="Ramon A."/>
            <person name="Rauscher S."/>
            <person name="Record E."/>
            <person name="Riano-Pachon D.M."/>
            <person name="Robert V."/>
            <person name="Roehrig J."/>
            <person name="Ruller R."/>
            <person name="Salamov A."/>
            <person name="Salih N.S."/>
            <person name="Samson R.A."/>
            <person name="Sandor E."/>
            <person name="Sanguinetti M."/>
            <person name="Schuetze T."/>
            <person name="Sepcic K."/>
            <person name="Shelest E."/>
            <person name="Sherlock G."/>
            <person name="Sophianopoulou V."/>
            <person name="Squina F.M."/>
            <person name="Sun H."/>
            <person name="Susca A."/>
            <person name="Todd R.B."/>
            <person name="Tsang A."/>
            <person name="Unkles S.E."/>
            <person name="van de Wiele N."/>
            <person name="van Rossen-Uffink D."/>
            <person name="Oliveira J.V."/>
            <person name="Vesth T.C."/>
            <person name="Visser J."/>
            <person name="Yu J.-H."/>
            <person name="Zhou M."/>
            <person name="Andersen M.R."/>
            <person name="Archer D.B."/>
            <person name="Baker S.E."/>
            <person name="Benoit I."/>
            <person name="Brakhage A.A."/>
            <person name="Braus G.H."/>
            <person name="Fischer R."/>
            <person name="Frisvad J.C."/>
            <person name="Goldman G.H."/>
            <person name="Houbraken J."/>
            <person name="Oakley B."/>
            <person name="Pocsi I."/>
            <person name="Scazzocchio C."/>
            <person name="Seiboth B."/>
            <person name="vanKuyk P.A."/>
            <person name="Wortman J."/>
            <person name="Dyer P.S."/>
            <person name="Grigoriev I.V."/>
        </authorList>
    </citation>
    <scope>NUCLEOTIDE SEQUENCE [LARGE SCALE GENOMIC DNA]</scope>
    <source>
        <strain evidence="4">CBS 583.65</strain>
    </source>
</reference>